<evidence type="ECO:0000256" key="8">
    <source>
        <dbReference type="SAM" id="Phobius"/>
    </source>
</evidence>
<dbReference type="RefSeq" id="WP_188856706.1">
    <property type="nucleotide sequence ID" value="NZ_BMOS01000008.1"/>
</dbReference>
<dbReference type="GO" id="GO:0005886">
    <property type="term" value="C:plasma membrane"/>
    <property type="evidence" value="ECO:0007669"/>
    <property type="project" value="UniProtKB-SubCell"/>
</dbReference>
<evidence type="ECO:0000256" key="3">
    <source>
        <dbReference type="ARBA" id="ARBA00022449"/>
    </source>
</evidence>
<dbReference type="Pfam" id="PF01899">
    <property type="entry name" value="MNHE"/>
    <property type="match status" value="1"/>
</dbReference>
<keyword evidence="3" id="KW-0050">Antiport</keyword>
<sequence>MALQILLNILIAVLWMFLQSSFTPATFVFGYLIGILILYLMRKFLIVKFDLRKVRIWALVKLFFLFVVELAKANIDMVKVVLNPRMDHQPGIVAVRTKLNTEVEITLLAALISLTPGTVSMDFSPDNKTIYIHAIDVPDKEEMRKDIHNSFERAILEVMR</sequence>
<name>A0A917XW07_9BACI</name>
<reference evidence="9" key="2">
    <citation type="submission" date="2020-09" db="EMBL/GenBank/DDBJ databases">
        <authorList>
            <person name="Sun Q."/>
            <person name="Ohkuma M."/>
        </authorList>
    </citation>
    <scope>NUCLEOTIDE SEQUENCE</scope>
    <source>
        <strain evidence="9">JCM 17251</strain>
    </source>
</reference>
<evidence type="ECO:0000313" key="9">
    <source>
        <dbReference type="EMBL" id="GGN56099.1"/>
    </source>
</evidence>
<evidence type="ECO:0000256" key="6">
    <source>
        <dbReference type="ARBA" id="ARBA00022989"/>
    </source>
</evidence>
<dbReference type="PIRSF" id="PIRSF019239">
    <property type="entry name" value="MrpE"/>
    <property type="match status" value="1"/>
</dbReference>
<organism evidence="9 10">
    <name type="scientific">Oceanobacillus indicireducens</name>
    <dbReference type="NCBI Taxonomy" id="1004261"/>
    <lineage>
        <taxon>Bacteria</taxon>
        <taxon>Bacillati</taxon>
        <taxon>Bacillota</taxon>
        <taxon>Bacilli</taxon>
        <taxon>Bacillales</taxon>
        <taxon>Bacillaceae</taxon>
        <taxon>Oceanobacillus</taxon>
    </lineage>
</organism>
<feature type="transmembrane region" description="Helical" evidence="8">
    <location>
        <begin position="5"/>
        <end position="22"/>
    </location>
</feature>
<keyword evidence="10" id="KW-1185">Reference proteome</keyword>
<keyword evidence="6 8" id="KW-1133">Transmembrane helix</keyword>
<comment type="similarity">
    <text evidence="2">Belongs to the CPA3 antiporters (TC 2.A.63) subunit E family.</text>
</comment>
<proteinExistence type="inferred from homology"/>
<accession>A0A917XW07</accession>
<evidence type="ECO:0000256" key="4">
    <source>
        <dbReference type="ARBA" id="ARBA00022475"/>
    </source>
</evidence>
<dbReference type="InterPro" id="IPR002758">
    <property type="entry name" value="Cation_antiport_E"/>
</dbReference>
<dbReference type="NCBIfam" id="NF009292">
    <property type="entry name" value="PRK12651.1-3"/>
    <property type="match status" value="1"/>
</dbReference>
<evidence type="ECO:0000256" key="2">
    <source>
        <dbReference type="ARBA" id="ARBA00006228"/>
    </source>
</evidence>
<keyword evidence="3" id="KW-0813">Transport</keyword>
<keyword evidence="7 8" id="KW-0472">Membrane</keyword>
<dbReference type="AlphaFoldDB" id="A0A917XW07"/>
<keyword evidence="5 8" id="KW-0812">Transmembrane</keyword>
<evidence type="ECO:0000313" key="10">
    <source>
        <dbReference type="Proteomes" id="UP000624041"/>
    </source>
</evidence>
<gene>
    <name evidence="9" type="ORF">GCM10007971_15560</name>
</gene>
<dbReference type="GO" id="GO:0015297">
    <property type="term" value="F:antiporter activity"/>
    <property type="evidence" value="ECO:0007669"/>
    <property type="project" value="UniProtKB-KW"/>
</dbReference>
<dbReference type="PANTHER" id="PTHR34584">
    <property type="entry name" value="NA(+)/H(+) ANTIPORTER SUBUNIT E1"/>
    <property type="match status" value="1"/>
</dbReference>
<evidence type="ECO:0000256" key="7">
    <source>
        <dbReference type="ARBA" id="ARBA00023136"/>
    </source>
</evidence>
<evidence type="ECO:0000256" key="5">
    <source>
        <dbReference type="ARBA" id="ARBA00022692"/>
    </source>
</evidence>
<dbReference type="PANTHER" id="PTHR34584:SF1">
    <property type="entry name" value="NA(+)_H(+) ANTIPORTER SUBUNIT E1"/>
    <property type="match status" value="1"/>
</dbReference>
<feature type="transmembrane region" description="Helical" evidence="8">
    <location>
        <begin position="28"/>
        <end position="45"/>
    </location>
</feature>
<comment type="subcellular location">
    <subcellularLocation>
        <location evidence="1">Cell membrane</location>
        <topology evidence="1">Multi-pass membrane protein</topology>
    </subcellularLocation>
</comment>
<protein>
    <submittedName>
        <fullName evidence="9">Na+/H+ antiporter subunit E</fullName>
    </submittedName>
</protein>
<dbReference type="Proteomes" id="UP000624041">
    <property type="component" value="Unassembled WGS sequence"/>
</dbReference>
<reference evidence="9" key="1">
    <citation type="journal article" date="2014" name="Int. J. Syst. Evol. Microbiol.">
        <title>Complete genome sequence of Corynebacterium casei LMG S-19264T (=DSM 44701T), isolated from a smear-ripened cheese.</title>
        <authorList>
            <consortium name="US DOE Joint Genome Institute (JGI-PGF)"/>
            <person name="Walter F."/>
            <person name="Albersmeier A."/>
            <person name="Kalinowski J."/>
            <person name="Ruckert C."/>
        </authorList>
    </citation>
    <scope>NUCLEOTIDE SEQUENCE</scope>
    <source>
        <strain evidence="9">JCM 17251</strain>
    </source>
</reference>
<dbReference type="EMBL" id="BMOS01000008">
    <property type="protein sequence ID" value="GGN56099.1"/>
    <property type="molecule type" value="Genomic_DNA"/>
</dbReference>
<comment type="caution">
    <text evidence="9">The sequence shown here is derived from an EMBL/GenBank/DDBJ whole genome shotgun (WGS) entry which is preliminary data.</text>
</comment>
<keyword evidence="4" id="KW-1003">Cell membrane</keyword>
<dbReference type="GO" id="GO:0008324">
    <property type="term" value="F:monoatomic cation transmembrane transporter activity"/>
    <property type="evidence" value="ECO:0007669"/>
    <property type="project" value="InterPro"/>
</dbReference>
<evidence type="ECO:0000256" key="1">
    <source>
        <dbReference type="ARBA" id="ARBA00004651"/>
    </source>
</evidence>